<dbReference type="AlphaFoldDB" id="A0A1E3QVJ4"/>
<feature type="compositionally biased region" description="Low complexity" evidence="12">
    <location>
        <begin position="752"/>
        <end position="766"/>
    </location>
</feature>
<feature type="compositionally biased region" description="Polar residues" evidence="12">
    <location>
        <begin position="579"/>
        <end position="588"/>
    </location>
</feature>
<dbReference type="GO" id="GO:0004674">
    <property type="term" value="F:protein serine/threonine kinase activity"/>
    <property type="evidence" value="ECO:0007669"/>
    <property type="project" value="UniProtKB-KW"/>
</dbReference>
<feature type="domain" description="Protein kinase" evidence="13">
    <location>
        <begin position="22"/>
        <end position="303"/>
    </location>
</feature>
<comment type="catalytic activity">
    <reaction evidence="10">
        <text>L-threonyl-[protein] + ATP = O-phospho-L-threonyl-[protein] + ADP + H(+)</text>
        <dbReference type="Rhea" id="RHEA:46608"/>
        <dbReference type="Rhea" id="RHEA-COMP:11060"/>
        <dbReference type="Rhea" id="RHEA-COMP:11605"/>
        <dbReference type="ChEBI" id="CHEBI:15378"/>
        <dbReference type="ChEBI" id="CHEBI:30013"/>
        <dbReference type="ChEBI" id="CHEBI:30616"/>
        <dbReference type="ChEBI" id="CHEBI:61977"/>
        <dbReference type="ChEBI" id="CHEBI:456216"/>
        <dbReference type="EC" id="2.7.11.1"/>
    </reaction>
</comment>
<evidence type="ECO:0000256" key="5">
    <source>
        <dbReference type="ARBA" id="ARBA00022553"/>
    </source>
</evidence>
<dbReference type="InterPro" id="IPR008271">
    <property type="entry name" value="Ser/Thr_kinase_AS"/>
</dbReference>
<evidence type="ECO:0000256" key="7">
    <source>
        <dbReference type="ARBA" id="ARBA00022741"/>
    </source>
</evidence>
<dbReference type="GO" id="GO:0005737">
    <property type="term" value="C:cytoplasm"/>
    <property type="evidence" value="ECO:0007669"/>
    <property type="project" value="UniProtKB-SubCell"/>
</dbReference>
<keyword evidence="7" id="KW-0547">Nucleotide-binding</keyword>
<dbReference type="PROSITE" id="PS00108">
    <property type="entry name" value="PROTEIN_KINASE_ST"/>
    <property type="match status" value="1"/>
</dbReference>
<keyword evidence="15" id="KW-1185">Reference proteome</keyword>
<name>A0A1E3QVJ4_9ASCO</name>
<keyword evidence="6" id="KW-0808">Transferase</keyword>
<organism evidence="14 15">
    <name type="scientific">Babjeviella inositovora NRRL Y-12698</name>
    <dbReference type="NCBI Taxonomy" id="984486"/>
    <lineage>
        <taxon>Eukaryota</taxon>
        <taxon>Fungi</taxon>
        <taxon>Dikarya</taxon>
        <taxon>Ascomycota</taxon>
        <taxon>Saccharomycotina</taxon>
        <taxon>Pichiomycetes</taxon>
        <taxon>Serinales incertae sedis</taxon>
        <taxon>Babjeviella</taxon>
    </lineage>
</organism>
<feature type="compositionally biased region" description="Basic and acidic residues" evidence="12">
    <location>
        <begin position="384"/>
        <end position="393"/>
    </location>
</feature>
<keyword evidence="4" id="KW-0723">Serine/threonine-protein kinase</keyword>
<dbReference type="InterPro" id="IPR011009">
    <property type="entry name" value="Kinase-like_dom_sf"/>
</dbReference>
<evidence type="ECO:0000259" key="13">
    <source>
        <dbReference type="PROSITE" id="PS50011"/>
    </source>
</evidence>
<evidence type="ECO:0000256" key="2">
    <source>
        <dbReference type="ARBA" id="ARBA00012513"/>
    </source>
</evidence>
<dbReference type="CDD" id="cd14037">
    <property type="entry name" value="STKc_NAK_like"/>
    <property type="match status" value="1"/>
</dbReference>
<dbReference type="EC" id="2.7.11.1" evidence="2"/>
<evidence type="ECO:0000256" key="4">
    <source>
        <dbReference type="ARBA" id="ARBA00022527"/>
    </source>
</evidence>
<dbReference type="GO" id="GO:0007015">
    <property type="term" value="P:actin filament organization"/>
    <property type="evidence" value="ECO:0007669"/>
    <property type="project" value="TreeGrafter"/>
</dbReference>
<evidence type="ECO:0000313" key="15">
    <source>
        <dbReference type="Proteomes" id="UP000094336"/>
    </source>
</evidence>
<dbReference type="Proteomes" id="UP000094336">
    <property type="component" value="Unassembled WGS sequence"/>
</dbReference>
<evidence type="ECO:0000256" key="3">
    <source>
        <dbReference type="ARBA" id="ARBA00022490"/>
    </source>
</evidence>
<reference evidence="15" key="1">
    <citation type="submission" date="2016-05" db="EMBL/GenBank/DDBJ databases">
        <title>Comparative genomics of biotechnologically important yeasts.</title>
        <authorList>
            <consortium name="DOE Joint Genome Institute"/>
            <person name="Riley R."/>
            <person name="Haridas S."/>
            <person name="Wolfe K.H."/>
            <person name="Lopes M.R."/>
            <person name="Hittinger C.T."/>
            <person name="Goker M."/>
            <person name="Salamov A."/>
            <person name="Wisecaver J."/>
            <person name="Long T.M."/>
            <person name="Aerts A.L."/>
            <person name="Barry K."/>
            <person name="Choi C."/>
            <person name="Clum A."/>
            <person name="Coughlan A.Y."/>
            <person name="Deshpande S."/>
            <person name="Douglass A.P."/>
            <person name="Hanson S.J."/>
            <person name="Klenk H.-P."/>
            <person name="Labutti K."/>
            <person name="Lapidus A."/>
            <person name="Lindquist E."/>
            <person name="Lipzen A."/>
            <person name="Meier-Kolthoff J.P."/>
            <person name="Ohm R.A."/>
            <person name="Otillar R.P."/>
            <person name="Pangilinan J."/>
            <person name="Peng Y."/>
            <person name="Rokas A."/>
            <person name="Rosa C.A."/>
            <person name="Scheuner C."/>
            <person name="Sibirny A.A."/>
            <person name="Slot J.C."/>
            <person name="Stielow J.B."/>
            <person name="Sun H."/>
            <person name="Kurtzman C.P."/>
            <person name="Blackwell M."/>
            <person name="Grigoriev I.V."/>
            <person name="Jeffries T.W."/>
        </authorList>
    </citation>
    <scope>NUCLEOTIDE SEQUENCE [LARGE SCALE GENOMIC DNA]</scope>
    <source>
        <strain evidence="15">NRRL Y-12698</strain>
    </source>
</reference>
<gene>
    <name evidence="14" type="ORF">BABINDRAFT_159938</name>
</gene>
<dbReference type="PROSITE" id="PS50011">
    <property type="entry name" value="PROTEIN_KINASE_DOM"/>
    <property type="match status" value="1"/>
</dbReference>
<sequence>MGSPPPNAYRPGTQITVGSHKVAIQKYISEGGFAHVYLVDISPPYGGSSVACLKRVAVPDKPTLNILRAEVDAMKRLKGHRHIVLYIDSHAARMPGSTSNVHGYEVFLLMEYCSRNGLIDFMNTRLTHKLTEPEILMIMAEITEGVANCHALQPPLIHRDIKIENVLVNGDGRYKLCDFGSAAPALRPPKNVEEFQVLQDDIMRHTTAQYRSPEMVDLYRGFPIDEKADIWALGVFLYKLCYYTTPFETSGERAILHARFQFPHQPQFSDRLKNVISACLREDPRKRPNAYQLLEEVCKMRGLGVPIRDYTQVQVPPKPRTNASAPDLTRPATPPKSAKVVPKPKPDFLGLKASAKVKLQDIQMVSHDLSSDSSGSSLGSLSPHHKDAARESLRVEQLSRSFKHVSLSTPSSSTNLKDISIKSKNISGFSKPKETSSLGKSEKLKYDGGVSQRSKPSTELLSRLLPRTRASVELQRARNSPRPVSMHGDLSDSTEDHKSLKEIIHKLSSDSDTYRPDEHIDDNLEFLRTLEKQDSGRSWRLQKTGESIRRISTGSKNGWKRSSISGIKSLLTGDKKGKSQPSSRNVSVAQEPARKSSETGYPARHSMDAYRESEVSVKRSSSIQRRVQELLGRKSEPAVKTATGYGKYTEQEKVKGPAVQKKSPEGTFKVPDKVAVPEKRALKVIAKVSVKVSPPHPVLAATKNSQRVIFPQKAEPSLGNMVPKLPTILRTSPTLSKVSTPTQITTAQSFVSKTAKPSPSTSKLGPPSKPKKPEYLKSPATKIGRPVKEEDDSDFDSLFPDIDLLTQSFKQRYPSAV</sequence>
<evidence type="ECO:0000256" key="8">
    <source>
        <dbReference type="ARBA" id="ARBA00022777"/>
    </source>
</evidence>
<proteinExistence type="predicted"/>
<dbReference type="SMART" id="SM00220">
    <property type="entry name" value="S_TKc"/>
    <property type="match status" value="1"/>
</dbReference>
<dbReference type="GO" id="GO:0000147">
    <property type="term" value="P:actin cortical patch assembly"/>
    <property type="evidence" value="ECO:0007669"/>
    <property type="project" value="TreeGrafter"/>
</dbReference>
<protein>
    <recommendedName>
        <fullName evidence="2">non-specific serine/threonine protein kinase</fullName>
        <ecNumber evidence="2">2.7.11.1</ecNumber>
    </recommendedName>
</protein>
<dbReference type="InterPro" id="IPR000719">
    <property type="entry name" value="Prot_kinase_dom"/>
</dbReference>
<evidence type="ECO:0000256" key="6">
    <source>
        <dbReference type="ARBA" id="ARBA00022679"/>
    </source>
</evidence>
<dbReference type="PANTHER" id="PTHR22967:SF57">
    <property type="entry name" value="AUXILIN, ISOFORM A-RELATED"/>
    <property type="match status" value="1"/>
</dbReference>
<dbReference type="Gene3D" id="1.10.510.10">
    <property type="entry name" value="Transferase(Phosphotransferase) domain 1"/>
    <property type="match status" value="1"/>
</dbReference>
<keyword evidence="3" id="KW-0963">Cytoplasm</keyword>
<dbReference type="Pfam" id="PF00069">
    <property type="entry name" value="Pkinase"/>
    <property type="match status" value="1"/>
</dbReference>
<dbReference type="OrthoDB" id="2018507at2759"/>
<evidence type="ECO:0000256" key="10">
    <source>
        <dbReference type="ARBA" id="ARBA00047899"/>
    </source>
</evidence>
<evidence type="ECO:0000256" key="9">
    <source>
        <dbReference type="ARBA" id="ARBA00022840"/>
    </source>
</evidence>
<feature type="compositionally biased region" description="Low complexity" evidence="12">
    <location>
        <begin position="371"/>
        <end position="382"/>
    </location>
</feature>
<dbReference type="EMBL" id="KV454427">
    <property type="protein sequence ID" value="ODQ81680.1"/>
    <property type="molecule type" value="Genomic_DNA"/>
</dbReference>
<dbReference type="GO" id="GO:0005524">
    <property type="term" value="F:ATP binding"/>
    <property type="evidence" value="ECO:0007669"/>
    <property type="project" value="UniProtKB-KW"/>
</dbReference>
<comment type="subcellular location">
    <subcellularLocation>
        <location evidence="1">Cytoplasm</location>
    </subcellularLocation>
</comment>
<evidence type="ECO:0000256" key="11">
    <source>
        <dbReference type="ARBA" id="ARBA00048679"/>
    </source>
</evidence>
<keyword evidence="9" id="KW-0067">ATP-binding</keyword>
<dbReference type="RefSeq" id="XP_018987008.1">
    <property type="nucleotide sequence ID" value="XM_019127967.1"/>
</dbReference>
<evidence type="ECO:0000256" key="12">
    <source>
        <dbReference type="SAM" id="MobiDB-lite"/>
    </source>
</evidence>
<feature type="region of interest" description="Disordered" evidence="12">
    <location>
        <begin position="736"/>
        <end position="796"/>
    </location>
</feature>
<feature type="region of interest" description="Disordered" evidence="12">
    <location>
        <begin position="368"/>
        <end position="393"/>
    </location>
</feature>
<comment type="catalytic activity">
    <reaction evidence="11">
        <text>L-seryl-[protein] + ATP = O-phospho-L-seryl-[protein] + ADP + H(+)</text>
        <dbReference type="Rhea" id="RHEA:17989"/>
        <dbReference type="Rhea" id="RHEA-COMP:9863"/>
        <dbReference type="Rhea" id="RHEA-COMP:11604"/>
        <dbReference type="ChEBI" id="CHEBI:15378"/>
        <dbReference type="ChEBI" id="CHEBI:29999"/>
        <dbReference type="ChEBI" id="CHEBI:30616"/>
        <dbReference type="ChEBI" id="CHEBI:83421"/>
        <dbReference type="ChEBI" id="CHEBI:456216"/>
        <dbReference type="EC" id="2.7.11.1"/>
    </reaction>
</comment>
<evidence type="ECO:0000313" key="14">
    <source>
        <dbReference type="EMBL" id="ODQ81680.1"/>
    </source>
</evidence>
<dbReference type="STRING" id="984486.A0A1E3QVJ4"/>
<feature type="region of interest" description="Disordered" evidence="12">
    <location>
        <begin position="426"/>
        <end position="496"/>
    </location>
</feature>
<feature type="compositionally biased region" description="Polar residues" evidence="12">
    <location>
        <begin position="451"/>
        <end position="460"/>
    </location>
</feature>
<feature type="region of interest" description="Disordered" evidence="12">
    <location>
        <begin position="571"/>
        <end position="608"/>
    </location>
</feature>
<dbReference type="SUPFAM" id="SSF56112">
    <property type="entry name" value="Protein kinase-like (PK-like)"/>
    <property type="match status" value="1"/>
</dbReference>
<dbReference type="PANTHER" id="PTHR22967">
    <property type="entry name" value="SERINE/THREONINE PROTEIN KINASE"/>
    <property type="match status" value="1"/>
</dbReference>
<accession>A0A1E3QVJ4</accession>
<evidence type="ECO:0000256" key="1">
    <source>
        <dbReference type="ARBA" id="ARBA00004496"/>
    </source>
</evidence>
<dbReference type="FunFam" id="1.10.510.10:FF:000441">
    <property type="entry name" value="Serine/threonine protein kinase"/>
    <property type="match status" value="1"/>
</dbReference>
<feature type="compositionally biased region" description="Polar residues" evidence="12">
    <location>
        <begin position="736"/>
        <end position="751"/>
    </location>
</feature>
<keyword evidence="8" id="KW-0418">Kinase</keyword>
<feature type="region of interest" description="Disordered" evidence="12">
    <location>
        <begin position="309"/>
        <end position="345"/>
    </location>
</feature>
<dbReference type="GeneID" id="30145820"/>
<keyword evidence="5" id="KW-0597">Phosphoprotein</keyword>